<organism evidence="2 3">
    <name type="scientific">Araneus ventricosus</name>
    <name type="common">Orbweaver spider</name>
    <name type="synonym">Epeira ventricosa</name>
    <dbReference type="NCBI Taxonomy" id="182803"/>
    <lineage>
        <taxon>Eukaryota</taxon>
        <taxon>Metazoa</taxon>
        <taxon>Ecdysozoa</taxon>
        <taxon>Arthropoda</taxon>
        <taxon>Chelicerata</taxon>
        <taxon>Arachnida</taxon>
        <taxon>Araneae</taxon>
        <taxon>Araneomorphae</taxon>
        <taxon>Entelegynae</taxon>
        <taxon>Araneoidea</taxon>
        <taxon>Araneidae</taxon>
        <taxon>Araneus</taxon>
    </lineage>
</organism>
<keyword evidence="3" id="KW-1185">Reference proteome</keyword>
<proteinExistence type="predicted"/>
<protein>
    <submittedName>
        <fullName evidence="2">Uncharacterized protein</fullName>
    </submittedName>
</protein>
<evidence type="ECO:0000313" key="2">
    <source>
        <dbReference type="EMBL" id="GBM39243.1"/>
    </source>
</evidence>
<reference evidence="2 3" key="1">
    <citation type="journal article" date="2019" name="Sci. Rep.">
        <title>Orb-weaving spider Araneus ventricosus genome elucidates the spidroin gene catalogue.</title>
        <authorList>
            <person name="Kono N."/>
            <person name="Nakamura H."/>
            <person name="Ohtoshi R."/>
            <person name="Moran D.A.P."/>
            <person name="Shinohara A."/>
            <person name="Yoshida Y."/>
            <person name="Fujiwara M."/>
            <person name="Mori M."/>
            <person name="Tomita M."/>
            <person name="Arakawa K."/>
        </authorList>
    </citation>
    <scope>NUCLEOTIDE SEQUENCE [LARGE SCALE GENOMIC DNA]</scope>
</reference>
<evidence type="ECO:0000256" key="1">
    <source>
        <dbReference type="SAM" id="MobiDB-lite"/>
    </source>
</evidence>
<comment type="caution">
    <text evidence="2">The sequence shown here is derived from an EMBL/GenBank/DDBJ whole genome shotgun (WGS) entry which is preliminary data.</text>
</comment>
<dbReference type="AlphaFoldDB" id="A0A4Y2FCK1"/>
<feature type="region of interest" description="Disordered" evidence="1">
    <location>
        <begin position="1"/>
        <end position="25"/>
    </location>
</feature>
<accession>A0A4Y2FCK1</accession>
<gene>
    <name evidence="2" type="ORF">AVEN_43644_1</name>
</gene>
<sequence length="100" mass="11975">MADFRFSSLVVGSQSRQPSQRGPQKAIRPFQFGFNLFGILKQAMHISSKMEILEHRKEKNNRQGRNPMKFGRNYYEWWNSNQLKIQDFMRRFKFGTPMRG</sequence>
<evidence type="ECO:0000313" key="3">
    <source>
        <dbReference type="Proteomes" id="UP000499080"/>
    </source>
</evidence>
<name>A0A4Y2FCK1_ARAVE</name>
<dbReference type="EMBL" id="BGPR01000890">
    <property type="protein sequence ID" value="GBM39243.1"/>
    <property type="molecule type" value="Genomic_DNA"/>
</dbReference>
<feature type="compositionally biased region" description="Low complexity" evidence="1">
    <location>
        <begin position="10"/>
        <end position="24"/>
    </location>
</feature>
<dbReference type="Proteomes" id="UP000499080">
    <property type="component" value="Unassembled WGS sequence"/>
</dbReference>